<comment type="caution">
    <text evidence="2">The sequence shown here is derived from an EMBL/GenBank/DDBJ whole genome shotgun (WGS) entry which is preliminary data.</text>
</comment>
<sequence>MIEIFSKPWILKLRRAPLDLPILVFLGAFVLSFLASADRPASFFGISGQWEKGLLALLILLSWYIFLTQYAKARAVLLVGITILATLGILLLSEFSLSSWRESWSVVFGTLFSSIKQFFLGSGPGTLSGERFPWMAETLATTGAVGLLAYLFLFLAAGVLALHLFRKTKGAHGSSLFFIAWLLMLWLFFFVPFSPLVAVLFWTLLAAEGVPFSTQRLFLKLEHFFAKLVFSGVALAFFGTVVAAAFILAWGEISFMRNNVETAASINPWMPEYQIASSQKFLVQLQEEIKKPVLRQDAELLSLNLRQALFYGKRAVELSPARSSAWKQLGDIYKEMGEVQGALGWAVKAFEEAVWLEPKNPDYRADLGTLYAKQGKIADARSQLELALLLDSNHKEARKQLALLLEQEGNKERAYEMM</sequence>
<dbReference type="AlphaFoldDB" id="A0A0G1T1A0"/>
<dbReference type="SMART" id="SM00028">
    <property type="entry name" value="TPR"/>
    <property type="match status" value="2"/>
</dbReference>
<dbReference type="GO" id="GO:0006493">
    <property type="term" value="P:protein O-linked glycosylation"/>
    <property type="evidence" value="ECO:0007669"/>
    <property type="project" value="TreeGrafter"/>
</dbReference>
<gene>
    <name evidence="2" type="ORF">UY02_C0049G0001</name>
</gene>
<accession>A0A0G1T1A0</accession>
<feature type="transmembrane region" description="Helical" evidence="1">
    <location>
        <begin position="49"/>
        <end position="67"/>
    </location>
</feature>
<dbReference type="SUPFAM" id="SSF48452">
    <property type="entry name" value="TPR-like"/>
    <property type="match status" value="1"/>
</dbReference>
<keyword evidence="1" id="KW-0812">Transmembrane</keyword>
<dbReference type="InterPro" id="IPR019734">
    <property type="entry name" value="TPR_rpt"/>
</dbReference>
<dbReference type="EMBL" id="LCOK01000049">
    <property type="protein sequence ID" value="KKU75517.1"/>
    <property type="molecule type" value="Genomic_DNA"/>
</dbReference>
<dbReference type="PANTHER" id="PTHR44998">
    <property type="match status" value="1"/>
</dbReference>
<dbReference type="InterPro" id="IPR011990">
    <property type="entry name" value="TPR-like_helical_dom_sf"/>
</dbReference>
<name>A0A0G1T1A0_9BACT</name>
<protein>
    <submittedName>
        <fullName evidence="2">Tetratricopeptide TPR_2 repeat protein</fullName>
    </submittedName>
</protein>
<dbReference type="GO" id="GO:0016757">
    <property type="term" value="F:glycosyltransferase activity"/>
    <property type="evidence" value="ECO:0007669"/>
    <property type="project" value="TreeGrafter"/>
</dbReference>
<dbReference type="Gene3D" id="1.25.40.10">
    <property type="entry name" value="Tetratricopeptide repeat domain"/>
    <property type="match status" value="1"/>
</dbReference>
<organism evidence="2 3">
    <name type="scientific">Candidatus Giovannonibacteria bacterium GW2011_GWB1_47_6b</name>
    <dbReference type="NCBI Taxonomy" id="1618655"/>
    <lineage>
        <taxon>Bacteria</taxon>
        <taxon>Candidatus Giovannoniibacteriota</taxon>
    </lineage>
</organism>
<dbReference type="PANTHER" id="PTHR44998:SF1">
    <property type="entry name" value="UDP-N-ACETYLGLUCOSAMINE--PEPTIDE N-ACETYLGLUCOSAMINYLTRANSFERASE 110 KDA SUBUNIT"/>
    <property type="match status" value="1"/>
</dbReference>
<evidence type="ECO:0000313" key="3">
    <source>
        <dbReference type="Proteomes" id="UP000034682"/>
    </source>
</evidence>
<reference evidence="2 3" key="1">
    <citation type="journal article" date="2015" name="Nature">
        <title>rRNA introns, odd ribosomes, and small enigmatic genomes across a large radiation of phyla.</title>
        <authorList>
            <person name="Brown C.T."/>
            <person name="Hug L.A."/>
            <person name="Thomas B.C."/>
            <person name="Sharon I."/>
            <person name="Castelle C.J."/>
            <person name="Singh A."/>
            <person name="Wilkins M.J."/>
            <person name="Williams K.H."/>
            <person name="Banfield J.F."/>
        </authorList>
    </citation>
    <scope>NUCLEOTIDE SEQUENCE [LARGE SCALE GENOMIC DNA]</scope>
</reference>
<feature type="non-terminal residue" evidence="2">
    <location>
        <position position="418"/>
    </location>
</feature>
<evidence type="ECO:0000256" key="1">
    <source>
        <dbReference type="SAM" id="Phobius"/>
    </source>
</evidence>
<keyword evidence="1" id="KW-0472">Membrane</keyword>
<feature type="transmembrane region" description="Helical" evidence="1">
    <location>
        <begin position="177"/>
        <end position="204"/>
    </location>
</feature>
<keyword evidence="1" id="KW-1133">Transmembrane helix</keyword>
<dbReference type="Proteomes" id="UP000034682">
    <property type="component" value="Unassembled WGS sequence"/>
</dbReference>
<evidence type="ECO:0000313" key="2">
    <source>
        <dbReference type="EMBL" id="KKU75517.1"/>
    </source>
</evidence>
<feature type="transmembrane region" description="Helical" evidence="1">
    <location>
        <begin position="143"/>
        <end position="165"/>
    </location>
</feature>
<feature type="transmembrane region" description="Helical" evidence="1">
    <location>
        <begin position="224"/>
        <end position="250"/>
    </location>
</feature>
<feature type="transmembrane region" description="Helical" evidence="1">
    <location>
        <begin position="73"/>
        <end position="92"/>
    </location>
</feature>
<feature type="transmembrane region" description="Helical" evidence="1">
    <location>
        <begin position="20"/>
        <end position="37"/>
    </location>
</feature>
<proteinExistence type="predicted"/>